<sequence length="73" mass="8627">MKISEKRHSNDSRWLVKYYDNLLKVEKTHPGLEMQFKNEYFGIKRTNKRFSRSPVDLTLEQIVNAAAAKLLTE</sequence>
<keyword evidence="2" id="KW-1185">Reference proteome</keyword>
<reference evidence="1 2" key="1">
    <citation type="journal article" date="2017" name="Curr. Biol.">
        <title>The Evolution of Venom by Co-option of Single-Copy Genes.</title>
        <authorList>
            <person name="Martinson E.O."/>
            <person name="Mrinalini"/>
            <person name="Kelkar Y.D."/>
            <person name="Chang C.H."/>
            <person name="Werren J.H."/>
        </authorList>
    </citation>
    <scope>NUCLEOTIDE SEQUENCE [LARGE SCALE GENOMIC DNA]</scope>
    <source>
        <strain evidence="1 2">Alberta</strain>
        <tissue evidence="1">Whole body</tissue>
    </source>
</reference>
<proteinExistence type="predicted"/>
<dbReference type="Proteomes" id="UP000215335">
    <property type="component" value="Unassembled WGS sequence"/>
</dbReference>
<dbReference type="EMBL" id="NNAY01000073">
    <property type="protein sequence ID" value="OXU31268.1"/>
    <property type="molecule type" value="Genomic_DNA"/>
</dbReference>
<protein>
    <submittedName>
        <fullName evidence="1">Uncharacterized protein</fullName>
    </submittedName>
</protein>
<gene>
    <name evidence="1" type="ORF">TSAR_012170</name>
</gene>
<accession>A0A232FLD8</accession>
<comment type="caution">
    <text evidence="1">The sequence shown here is derived from an EMBL/GenBank/DDBJ whole genome shotgun (WGS) entry which is preliminary data.</text>
</comment>
<dbReference type="AlphaFoldDB" id="A0A232FLD8"/>
<organism evidence="1 2">
    <name type="scientific">Trichomalopsis sarcophagae</name>
    <dbReference type="NCBI Taxonomy" id="543379"/>
    <lineage>
        <taxon>Eukaryota</taxon>
        <taxon>Metazoa</taxon>
        <taxon>Ecdysozoa</taxon>
        <taxon>Arthropoda</taxon>
        <taxon>Hexapoda</taxon>
        <taxon>Insecta</taxon>
        <taxon>Pterygota</taxon>
        <taxon>Neoptera</taxon>
        <taxon>Endopterygota</taxon>
        <taxon>Hymenoptera</taxon>
        <taxon>Apocrita</taxon>
        <taxon>Proctotrupomorpha</taxon>
        <taxon>Chalcidoidea</taxon>
        <taxon>Pteromalidae</taxon>
        <taxon>Pteromalinae</taxon>
        <taxon>Trichomalopsis</taxon>
    </lineage>
</organism>
<evidence type="ECO:0000313" key="1">
    <source>
        <dbReference type="EMBL" id="OXU31268.1"/>
    </source>
</evidence>
<dbReference type="OrthoDB" id="8060926at2759"/>
<evidence type="ECO:0000313" key="2">
    <source>
        <dbReference type="Proteomes" id="UP000215335"/>
    </source>
</evidence>
<name>A0A232FLD8_9HYME</name>